<dbReference type="InterPro" id="IPR036873">
    <property type="entry name" value="Rhodanese-like_dom_sf"/>
</dbReference>
<dbReference type="eggNOG" id="ENOG502S328">
    <property type="taxonomic scope" value="Eukaryota"/>
</dbReference>
<dbReference type="Pfam" id="PF00581">
    <property type="entry name" value="Rhodanese"/>
    <property type="match status" value="1"/>
</dbReference>
<dbReference type="Gene3D" id="3.40.250.10">
    <property type="entry name" value="Rhodanese-like domain"/>
    <property type="match status" value="1"/>
</dbReference>
<dbReference type="SMART" id="SM00450">
    <property type="entry name" value="RHOD"/>
    <property type="match status" value="1"/>
</dbReference>
<gene>
    <name evidence="3" type="ORF">MPH_12863</name>
</gene>
<evidence type="ECO:0000313" key="3">
    <source>
        <dbReference type="EMBL" id="EKG10036.1"/>
    </source>
</evidence>
<dbReference type="PANTHER" id="PTHR10828">
    <property type="entry name" value="M-PHASE INDUCER PHOSPHATASE DUAL SPECIFICITY PHOSPHATASE CDC25"/>
    <property type="match status" value="1"/>
</dbReference>
<evidence type="ECO:0000259" key="2">
    <source>
        <dbReference type="PROSITE" id="PS50206"/>
    </source>
</evidence>
<dbReference type="AlphaFoldDB" id="K2QJQ9"/>
<dbReference type="PROSITE" id="PS50206">
    <property type="entry name" value="RHODANESE_3"/>
    <property type="match status" value="1"/>
</dbReference>
<evidence type="ECO:0000256" key="1">
    <source>
        <dbReference type="SAM" id="MobiDB-lite"/>
    </source>
</evidence>
<feature type="region of interest" description="Disordered" evidence="1">
    <location>
        <begin position="29"/>
        <end position="50"/>
    </location>
</feature>
<dbReference type="GO" id="GO:0004725">
    <property type="term" value="F:protein tyrosine phosphatase activity"/>
    <property type="evidence" value="ECO:0007669"/>
    <property type="project" value="TreeGrafter"/>
</dbReference>
<dbReference type="SUPFAM" id="SSF52821">
    <property type="entry name" value="Rhodanese/Cell cycle control phosphatase"/>
    <property type="match status" value="1"/>
</dbReference>
<sequence length="182" mass="19969">NLAFPSKFLKISFIKRSSRFSAFDTMTTETKAGAGPSDEAPWHAAYPEPRTKDLPKITREQLLERIKQGEKSGKGFVLIDVRRTDFEGGTIEGAINLPAHSLYPTISTHYAIFKAAGISEAIWWCGSSNGRGPRCAGWFADYVSSQGDAAMKSVVLEGGIKGWAKAGSEYVAHMQEYDASKW</sequence>
<dbReference type="GO" id="GO:0005737">
    <property type="term" value="C:cytoplasm"/>
    <property type="evidence" value="ECO:0007669"/>
    <property type="project" value="TreeGrafter"/>
</dbReference>
<dbReference type="OrthoDB" id="8300214at2759"/>
<dbReference type="GO" id="GO:0005634">
    <property type="term" value="C:nucleus"/>
    <property type="evidence" value="ECO:0007669"/>
    <property type="project" value="TreeGrafter"/>
</dbReference>
<dbReference type="HOGENOM" id="CLU_107716_0_0_1"/>
<proteinExistence type="predicted"/>
<protein>
    <submittedName>
        <fullName evidence="3">Rhodanese-like protein</fullName>
    </submittedName>
</protein>
<organism evidence="3 4">
    <name type="scientific">Macrophomina phaseolina (strain MS6)</name>
    <name type="common">Charcoal rot fungus</name>
    <dbReference type="NCBI Taxonomy" id="1126212"/>
    <lineage>
        <taxon>Eukaryota</taxon>
        <taxon>Fungi</taxon>
        <taxon>Dikarya</taxon>
        <taxon>Ascomycota</taxon>
        <taxon>Pezizomycotina</taxon>
        <taxon>Dothideomycetes</taxon>
        <taxon>Dothideomycetes incertae sedis</taxon>
        <taxon>Botryosphaeriales</taxon>
        <taxon>Botryosphaeriaceae</taxon>
        <taxon>Macrophomina</taxon>
    </lineage>
</organism>
<comment type="caution">
    <text evidence="3">The sequence shown here is derived from an EMBL/GenBank/DDBJ whole genome shotgun (WGS) entry which is preliminary data.</text>
</comment>
<feature type="domain" description="Rhodanese" evidence="2">
    <location>
        <begin position="72"/>
        <end position="172"/>
    </location>
</feature>
<accession>K2QJQ9</accession>
<dbReference type="STRING" id="1126212.K2QJQ9"/>
<dbReference type="EMBL" id="AHHD01000531">
    <property type="protein sequence ID" value="EKG10036.1"/>
    <property type="molecule type" value="Genomic_DNA"/>
</dbReference>
<feature type="non-terminal residue" evidence="3">
    <location>
        <position position="1"/>
    </location>
</feature>
<dbReference type="Proteomes" id="UP000007129">
    <property type="component" value="Unassembled WGS sequence"/>
</dbReference>
<reference evidence="3 4" key="1">
    <citation type="journal article" date="2012" name="BMC Genomics">
        <title>Tools to kill: Genome of one of the most destructive plant pathogenic fungi Macrophomina phaseolina.</title>
        <authorList>
            <person name="Islam M.S."/>
            <person name="Haque M.S."/>
            <person name="Islam M.M."/>
            <person name="Emdad E.M."/>
            <person name="Halim A."/>
            <person name="Hossen Q.M.M."/>
            <person name="Hossain M.Z."/>
            <person name="Ahmed B."/>
            <person name="Rahim S."/>
            <person name="Rahman M.S."/>
            <person name="Alam M.M."/>
            <person name="Hou S."/>
            <person name="Wan X."/>
            <person name="Saito J.A."/>
            <person name="Alam M."/>
        </authorList>
    </citation>
    <scope>NUCLEOTIDE SEQUENCE [LARGE SCALE GENOMIC DNA]</scope>
    <source>
        <strain evidence="3 4">MS6</strain>
    </source>
</reference>
<dbReference type="InterPro" id="IPR001763">
    <property type="entry name" value="Rhodanese-like_dom"/>
</dbReference>
<dbReference type="VEuPathDB" id="FungiDB:MPH_12863"/>
<dbReference type="PANTHER" id="PTHR10828:SF50">
    <property type="entry name" value="REDUCTASE (ARC2), PUTATIVE (AFU_ORTHOLOGUE AFUA_6G13400)-RELATED"/>
    <property type="match status" value="1"/>
</dbReference>
<dbReference type="InParanoid" id="K2QJQ9"/>
<name>K2QJQ9_MACPH</name>
<evidence type="ECO:0000313" key="4">
    <source>
        <dbReference type="Proteomes" id="UP000007129"/>
    </source>
</evidence>